<gene>
    <name evidence="2" type="ORF">PSNMU_V1.4_AUG-EV-PASAV3_0053330</name>
</gene>
<dbReference type="AlphaFoldDB" id="A0A448Z906"/>
<organism evidence="2 3">
    <name type="scientific">Pseudo-nitzschia multistriata</name>
    <dbReference type="NCBI Taxonomy" id="183589"/>
    <lineage>
        <taxon>Eukaryota</taxon>
        <taxon>Sar</taxon>
        <taxon>Stramenopiles</taxon>
        <taxon>Ochrophyta</taxon>
        <taxon>Bacillariophyta</taxon>
        <taxon>Bacillariophyceae</taxon>
        <taxon>Bacillariophycidae</taxon>
        <taxon>Bacillariales</taxon>
        <taxon>Bacillariaceae</taxon>
        <taxon>Pseudo-nitzschia</taxon>
    </lineage>
</organism>
<accession>A0A448Z906</accession>
<dbReference type="OrthoDB" id="10676159at2759"/>
<evidence type="ECO:0000313" key="3">
    <source>
        <dbReference type="Proteomes" id="UP000291116"/>
    </source>
</evidence>
<dbReference type="EMBL" id="CAACVS010000170">
    <property type="protein sequence ID" value="VEU38489.1"/>
    <property type="molecule type" value="Genomic_DNA"/>
</dbReference>
<name>A0A448Z906_9STRA</name>
<proteinExistence type="predicted"/>
<evidence type="ECO:0000256" key="1">
    <source>
        <dbReference type="SAM" id="Coils"/>
    </source>
</evidence>
<keyword evidence="3" id="KW-1185">Reference proteome</keyword>
<feature type="coiled-coil region" evidence="1">
    <location>
        <begin position="196"/>
        <end position="275"/>
    </location>
</feature>
<dbReference type="Proteomes" id="UP000291116">
    <property type="component" value="Unassembled WGS sequence"/>
</dbReference>
<reference evidence="2 3" key="1">
    <citation type="submission" date="2019-01" db="EMBL/GenBank/DDBJ databases">
        <authorList>
            <person name="Ferrante I. M."/>
        </authorList>
    </citation>
    <scope>NUCLEOTIDE SEQUENCE [LARGE SCALE GENOMIC DNA]</scope>
    <source>
        <strain evidence="2 3">B856</strain>
    </source>
</reference>
<sequence length="400" mass="45429">MASSLTSPSCDDADAIDLFSAEASIDLLPLQSRSNSLQPTIHTDFERERKSRTNDVRERFGPMFCRYKASVTKMQKIENSITIHSTVGGDDDDDDDINNIETALGGQQSRRRKVNESIEIIKEKMMRLRNMEEELAASEDRRENLHWLCLKQTSLQALGKIQRYSDQIQTSDLDHRHRIAEVGKEKNALNGKSSMVDELLAQNVRLLEKANDAERLEKELANASKLHHRKEMNFQQQQHKLDEKVAECNKLELQMKDLQDSCDRLKKALHTQEERDLNFELELELVDLKGFQNGHLYSGKNSLKPTHDPGTSPSIAATEPLTLSWTESSITSDRIIVDNDDNSTIIEPSLSVPIRVMNRESIDSDPFVQNLMAKIEALTRENAELRHAKSPVIAESNPTT</sequence>
<protein>
    <submittedName>
        <fullName evidence="2">Uncharacterized protein</fullName>
    </submittedName>
</protein>
<feature type="coiled-coil region" evidence="1">
    <location>
        <begin position="111"/>
        <end position="148"/>
    </location>
</feature>
<evidence type="ECO:0000313" key="2">
    <source>
        <dbReference type="EMBL" id="VEU38489.1"/>
    </source>
</evidence>
<keyword evidence="1" id="KW-0175">Coiled coil</keyword>